<evidence type="ECO:0000313" key="3">
    <source>
        <dbReference type="Proteomes" id="UP000593561"/>
    </source>
</evidence>
<evidence type="ECO:0000313" key="2">
    <source>
        <dbReference type="EMBL" id="MBA0606659.1"/>
    </source>
</evidence>
<sequence>MCHATLPSAMSIGGCLLLLQSWNHGSSYMGLPDDLEDIKLLLDQHSEAEEVRKIDTWGNNNIDWTVRHEEHIDAWDYRMQSIPVQEYENLGEEVILTATAYFERMRSHNEYIFCSIDVPRILHLCANVNAKPRAKIDTNVSTATDTSANVAVAEDDEGADPKDTIALGAVLAMYSGDDDDKEKLRVEVDVEASIDYRYAVIDRGITESQVRVMSWTMSMIVAKKVAVVTDKAPAILGPYSQVIKVNNLFFLSGVLGLLKI</sequence>
<evidence type="ECO:0000256" key="1">
    <source>
        <dbReference type="SAM" id="SignalP"/>
    </source>
</evidence>
<protein>
    <submittedName>
        <fullName evidence="2">Uncharacterized protein</fullName>
    </submittedName>
</protein>
<proteinExistence type="predicted"/>
<dbReference type="Proteomes" id="UP000593561">
    <property type="component" value="Unassembled WGS sequence"/>
</dbReference>
<comment type="caution">
    <text evidence="2">The sequence shown here is derived from an EMBL/GenBank/DDBJ whole genome shotgun (WGS) entry which is preliminary data.</text>
</comment>
<keyword evidence="1" id="KW-0732">Signal</keyword>
<dbReference type="Gene3D" id="3.30.1330.40">
    <property type="entry name" value="RutC-like"/>
    <property type="match status" value="1"/>
</dbReference>
<dbReference type="SUPFAM" id="SSF55298">
    <property type="entry name" value="YjgF-like"/>
    <property type="match status" value="1"/>
</dbReference>
<dbReference type="EMBL" id="JABFAC010000002">
    <property type="protein sequence ID" value="MBA0606659.1"/>
    <property type="molecule type" value="Genomic_DNA"/>
</dbReference>
<accession>A0A7J8QYK6</accession>
<reference evidence="2 3" key="1">
    <citation type="journal article" date="2019" name="Genome Biol. Evol.">
        <title>Insights into the evolution of the New World diploid cottons (Gossypium, subgenus Houzingenia) based on genome sequencing.</title>
        <authorList>
            <person name="Grover C.E."/>
            <person name="Arick M.A. 2nd"/>
            <person name="Thrash A."/>
            <person name="Conover J.L."/>
            <person name="Sanders W.S."/>
            <person name="Peterson D.G."/>
            <person name="Frelichowski J.E."/>
            <person name="Scheffler J.A."/>
            <person name="Scheffler B.E."/>
            <person name="Wendel J.F."/>
        </authorList>
    </citation>
    <scope>NUCLEOTIDE SEQUENCE [LARGE SCALE GENOMIC DNA]</scope>
    <source>
        <strain evidence="2">27</strain>
        <tissue evidence="2">Leaf</tissue>
    </source>
</reference>
<dbReference type="InterPro" id="IPR035959">
    <property type="entry name" value="RutC-like_sf"/>
</dbReference>
<dbReference type="AlphaFoldDB" id="A0A7J8QYK6"/>
<feature type="chain" id="PRO_5029646527" evidence="1">
    <location>
        <begin position="26"/>
        <end position="260"/>
    </location>
</feature>
<keyword evidence="3" id="KW-1185">Reference proteome</keyword>
<name>A0A7J8QYK6_GOSDV</name>
<organism evidence="2 3">
    <name type="scientific">Gossypium davidsonii</name>
    <name type="common">Davidson's cotton</name>
    <name type="synonym">Gossypium klotzschianum subsp. davidsonii</name>
    <dbReference type="NCBI Taxonomy" id="34287"/>
    <lineage>
        <taxon>Eukaryota</taxon>
        <taxon>Viridiplantae</taxon>
        <taxon>Streptophyta</taxon>
        <taxon>Embryophyta</taxon>
        <taxon>Tracheophyta</taxon>
        <taxon>Spermatophyta</taxon>
        <taxon>Magnoliopsida</taxon>
        <taxon>eudicotyledons</taxon>
        <taxon>Gunneridae</taxon>
        <taxon>Pentapetalae</taxon>
        <taxon>rosids</taxon>
        <taxon>malvids</taxon>
        <taxon>Malvales</taxon>
        <taxon>Malvaceae</taxon>
        <taxon>Malvoideae</taxon>
        <taxon>Gossypium</taxon>
    </lineage>
</organism>
<feature type="signal peptide" evidence="1">
    <location>
        <begin position="1"/>
        <end position="25"/>
    </location>
</feature>
<gene>
    <name evidence="2" type="ORF">Godav_019092</name>
</gene>